<accession>A0A099KI82</accession>
<dbReference type="InterPro" id="IPR001077">
    <property type="entry name" value="COMT_C"/>
</dbReference>
<proteinExistence type="predicted"/>
<reference evidence="4 5" key="1">
    <citation type="submission" date="2014-08" db="EMBL/GenBank/DDBJ databases">
        <title>Genomic and Phenotypic Diversity of Colwellia psychrerythraea strains from Disparate Marine Basins.</title>
        <authorList>
            <person name="Techtmann S.M."/>
            <person name="Stelling S.C."/>
            <person name="Utturkar S.M."/>
            <person name="Alshibli N."/>
            <person name="Harris A."/>
            <person name="Brown S.D."/>
            <person name="Hazen T.C."/>
        </authorList>
    </citation>
    <scope>NUCLEOTIDE SEQUENCE [LARGE SCALE GENOMIC DNA]</scope>
    <source>
        <strain evidence="4 5">GAB14E</strain>
    </source>
</reference>
<dbReference type="InterPro" id="IPR016980">
    <property type="entry name" value="S-AdoMet-dep_MeTrfase_Alr7345"/>
</dbReference>
<dbReference type="OrthoDB" id="9801692at2"/>
<feature type="signal peptide" evidence="2">
    <location>
        <begin position="1"/>
        <end position="28"/>
    </location>
</feature>
<evidence type="ECO:0000313" key="4">
    <source>
        <dbReference type="EMBL" id="KGJ89682.1"/>
    </source>
</evidence>
<comment type="caution">
    <text evidence="4">The sequence shown here is derived from an EMBL/GenBank/DDBJ whole genome shotgun (WGS) entry which is preliminary data.</text>
</comment>
<feature type="region of interest" description="Disordered" evidence="1">
    <location>
        <begin position="33"/>
        <end position="60"/>
    </location>
</feature>
<feature type="compositionally biased region" description="Basic and acidic residues" evidence="1">
    <location>
        <begin position="49"/>
        <end position="60"/>
    </location>
</feature>
<protein>
    <recommendedName>
        <fullName evidence="3">O-methyltransferase C-terminal domain-containing protein</fullName>
    </recommendedName>
</protein>
<dbReference type="PATRIC" id="fig|28229.3.peg.3768"/>
<dbReference type="EMBL" id="JQEC01000054">
    <property type="protein sequence ID" value="KGJ89682.1"/>
    <property type="molecule type" value="Genomic_DNA"/>
</dbReference>
<name>A0A099KI82_COLPS</name>
<evidence type="ECO:0000313" key="5">
    <source>
        <dbReference type="Proteomes" id="UP000029868"/>
    </source>
</evidence>
<feature type="domain" description="O-methyltransferase C-terminal" evidence="3">
    <location>
        <begin position="156"/>
        <end position="208"/>
    </location>
</feature>
<sequence>MTIKTNALKSIAIAVTLSCGALSLSATAHDTHAHENTASSKALENAVSGDHRTAKNKSRDQYRHPIETLNFFGFTPSMTVVEITPGGGWYTEILAPALKGTGKLYGAHYPDTGEDNYYSNSRKKLVKKLASDVVFSEVVLTDFTPRQESELAPQGTADLILTFRNLHNWKDDGVKQVFKDAYNALKPGGVLGVVEHRLPVGVDADKARGYVSEVSTIKQAKAAGFRFAGSSEVNANSKDLAVHPKGVWTLPPRLALEDKDRAKYLAIGESDRMTLKFVKPAK</sequence>
<organism evidence="4 5">
    <name type="scientific">Colwellia psychrerythraea</name>
    <name type="common">Vibrio psychroerythus</name>
    <dbReference type="NCBI Taxonomy" id="28229"/>
    <lineage>
        <taxon>Bacteria</taxon>
        <taxon>Pseudomonadati</taxon>
        <taxon>Pseudomonadota</taxon>
        <taxon>Gammaproteobacteria</taxon>
        <taxon>Alteromonadales</taxon>
        <taxon>Colwelliaceae</taxon>
        <taxon>Colwellia</taxon>
    </lineage>
</organism>
<dbReference type="Gene3D" id="3.40.50.150">
    <property type="entry name" value="Vaccinia Virus protein VP39"/>
    <property type="match status" value="1"/>
</dbReference>
<dbReference type="Pfam" id="PF00891">
    <property type="entry name" value="Methyltransf_2"/>
    <property type="match status" value="1"/>
</dbReference>
<evidence type="ECO:0000256" key="1">
    <source>
        <dbReference type="SAM" id="MobiDB-lite"/>
    </source>
</evidence>
<dbReference type="GO" id="GO:0008171">
    <property type="term" value="F:O-methyltransferase activity"/>
    <property type="evidence" value="ECO:0007669"/>
    <property type="project" value="InterPro"/>
</dbReference>
<dbReference type="Proteomes" id="UP000029868">
    <property type="component" value="Unassembled WGS sequence"/>
</dbReference>
<evidence type="ECO:0000256" key="2">
    <source>
        <dbReference type="SAM" id="SignalP"/>
    </source>
</evidence>
<feature type="chain" id="PRO_5001949013" description="O-methyltransferase C-terminal domain-containing protein" evidence="2">
    <location>
        <begin position="29"/>
        <end position="282"/>
    </location>
</feature>
<dbReference type="RefSeq" id="WP_033083748.1">
    <property type="nucleotide sequence ID" value="NZ_JQEC01000054.1"/>
</dbReference>
<dbReference type="InterPro" id="IPR029063">
    <property type="entry name" value="SAM-dependent_MTases_sf"/>
</dbReference>
<dbReference type="AlphaFoldDB" id="A0A099KI82"/>
<evidence type="ECO:0000259" key="3">
    <source>
        <dbReference type="Pfam" id="PF00891"/>
    </source>
</evidence>
<gene>
    <name evidence="4" type="ORF">GAB14E_3843</name>
</gene>
<dbReference type="PIRSF" id="PIRSF031679">
    <property type="entry name" value="Mtase_Alr7345_prd"/>
    <property type="match status" value="1"/>
</dbReference>
<keyword evidence="2" id="KW-0732">Signal</keyword>
<dbReference type="SUPFAM" id="SSF53335">
    <property type="entry name" value="S-adenosyl-L-methionine-dependent methyltransferases"/>
    <property type="match status" value="1"/>
</dbReference>